<accession>A0A9X0YNM0</accession>
<protein>
    <submittedName>
        <fullName evidence="1">CHASE3 domain sensor protein</fullName>
    </submittedName>
</protein>
<proteinExistence type="predicted"/>
<name>A0A9X0YNM0_9BACI</name>
<reference evidence="1" key="1">
    <citation type="submission" date="2021-03" db="EMBL/GenBank/DDBJ databases">
        <title>Genomic Encyclopedia of Type Strains, Phase IV (KMG-IV): sequencing the most valuable type-strain genomes for metagenomic binning, comparative biology and taxonomic classification.</title>
        <authorList>
            <person name="Goeker M."/>
        </authorList>
    </citation>
    <scope>NUCLEOTIDE SEQUENCE</scope>
    <source>
        <strain evidence="1">DSM 107338</strain>
    </source>
</reference>
<gene>
    <name evidence="1" type="ORF">J2Z64_000509</name>
</gene>
<dbReference type="RefSeq" id="WP_275955844.1">
    <property type="nucleotide sequence ID" value="NZ_JAGGMB010000001.1"/>
</dbReference>
<evidence type="ECO:0000313" key="2">
    <source>
        <dbReference type="Proteomes" id="UP001138793"/>
    </source>
</evidence>
<keyword evidence="2" id="KW-1185">Reference proteome</keyword>
<dbReference type="Proteomes" id="UP001138793">
    <property type="component" value="Unassembled WGS sequence"/>
</dbReference>
<organism evidence="1 2">
    <name type="scientific">Oceanobacillus polygoni</name>
    <dbReference type="NCBI Taxonomy" id="1235259"/>
    <lineage>
        <taxon>Bacteria</taxon>
        <taxon>Bacillati</taxon>
        <taxon>Bacillota</taxon>
        <taxon>Bacilli</taxon>
        <taxon>Bacillales</taxon>
        <taxon>Bacillaceae</taxon>
        <taxon>Oceanobacillus</taxon>
    </lineage>
</organism>
<comment type="caution">
    <text evidence="1">The sequence shown here is derived from an EMBL/GenBank/DDBJ whole genome shotgun (WGS) entry which is preliminary data.</text>
</comment>
<dbReference type="AlphaFoldDB" id="A0A9X0YNM0"/>
<dbReference type="EMBL" id="JAGGMB010000001">
    <property type="protein sequence ID" value="MBP2076298.1"/>
    <property type="molecule type" value="Genomic_DNA"/>
</dbReference>
<sequence>MRKILLGLFVIMILTIGIVGYTEINNKPNEVIEETDHSKEIHL</sequence>
<evidence type="ECO:0000313" key="1">
    <source>
        <dbReference type="EMBL" id="MBP2076298.1"/>
    </source>
</evidence>